<comment type="pathway">
    <text evidence="3">Cofactor biosynthesis; tetrahydrofolate biosynthesis; 7,8-dihydrofolate from 2-amino-4-hydroxy-6-hydroxymethyl-7,8-dihydropteridine diphosphate and 4-aminobenzoate: step 2/2.</text>
</comment>
<keyword evidence="12 22" id="KW-0067">ATP-binding</keyword>
<comment type="catalytic activity">
    <reaction evidence="19">
        <text>10-formyltetrahydrofolyl-(gamma-L-Glu)(n) + L-glutamate + ATP = 10-formyltetrahydrofolyl-(gamma-L-Glu)(n+1) + ADP + phosphate + H(+)</text>
        <dbReference type="Rhea" id="RHEA:51904"/>
        <dbReference type="Rhea" id="RHEA-COMP:13088"/>
        <dbReference type="Rhea" id="RHEA-COMP:14300"/>
        <dbReference type="ChEBI" id="CHEBI:15378"/>
        <dbReference type="ChEBI" id="CHEBI:29985"/>
        <dbReference type="ChEBI" id="CHEBI:30616"/>
        <dbReference type="ChEBI" id="CHEBI:43474"/>
        <dbReference type="ChEBI" id="CHEBI:134413"/>
        <dbReference type="ChEBI" id="CHEBI:456216"/>
        <dbReference type="EC" id="6.3.2.17"/>
    </reaction>
</comment>
<evidence type="ECO:0000256" key="1">
    <source>
        <dbReference type="ARBA" id="ARBA00001946"/>
    </source>
</evidence>
<dbReference type="Gene3D" id="3.90.190.20">
    <property type="entry name" value="Mur ligase, C-terminal domain"/>
    <property type="match status" value="1"/>
</dbReference>
<dbReference type="SUPFAM" id="SSF53244">
    <property type="entry name" value="MurD-like peptide ligases, peptide-binding domain"/>
    <property type="match status" value="1"/>
</dbReference>
<dbReference type="GO" id="GO:0046872">
    <property type="term" value="F:metal ion binding"/>
    <property type="evidence" value="ECO:0007669"/>
    <property type="project" value="UniProtKB-KW"/>
</dbReference>
<keyword evidence="10" id="KW-0479">Metal-binding</keyword>
<dbReference type="InterPro" id="IPR013221">
    <property type="entry name" value="Mur_ligase_cen"/>
</dbReference>
<evidence type="ECO:0000256" key="19">
    <source>
        <dbReference type="ARBA" id="ARBA00047808"/>
    </source>
</evidence>
<dbReference type="InterPro" id="IPR036565">
    <property type="entry name" value="Mur-like_cat_sf"/>
</dbReference>
<evidence type="ECO:0000256" key="17">
    <source>
        <dbReference type="ARBA" id="ARBA00032510"/>
    </source>
</evidence>
<comment type="caution">
    <text evidence="25">The sequence shown here is derived from an EMBL/GenBank/DDBJ whole genome shotgun (WGS) entry which is preliminary data.</text>
</comment>
<dbReference type="RefSeq" id="WP_068492705.1">
    <property type="nucleotide sequence ID" value="NZ_LWQT01000055.1"/>
</dbReference>
<dbReference type="PANTHER" id="PTHR11136">
    <property type="entry name" value="FOLYLPOLYGLUTAMATE SYNTHASE-RELATED"/>
    <property type="match status" value="1"/>
</dbReference>
<feature type="domain" description="Mur ligase central" evidence="24">
    <location>
        <begin position="44"/>
        <end position="261"/>
    </location>
</feature>
<dbReference type="AlphaFoldDB" id="A0A178MQG9"/>
<evidence type="ECO:0000259" key="23">
    <source>
        <dbReference type="Pfam" id="PF02875"/>
    </source>
</evidence>
<evidence type="ECO:0000256" key="12">
    <source>
        <dbReference type="ARBA" id="ARBA00022840"/>
    </source>
</evidence>
<evidence type="ECO:0000256" key="6">
    <source>
        <dbReference type="ARBA" id="ARBA00013023"/>
    </source>
</evidence>
<dbReference type="SUPFAM" id="SSF53623">
    <property type="entry name" value="MurD-like peptide ligases, catalytic domain"/>
    <property type="match status" value="1"/>
</dbReference>
<keyword evidence="9 22" id="KW-0436">Ligase</keyword>
<dbReference type="GO" id="GO:0008841">
    <property type="term" value="F:dihydrofolate synthase activity"/>
    <property type="evidence" value="ECO:0007669"/>
    <property type="project" value="UniProtKB-EC"/>
</dbReference>
<comment type="catalytic activity">
    <reaction evidence="21">
        <text>7,8-dihydropteroate + L-glutamate + ATP = 7,8-dihydrofolate + ADP + phosphate + H(+)</text>
        <dbReference type="Rhea" id="RHEA:23584"/>
        <dbReference type="ChEBI" id="CHEBI:15378"/>
        <dbReference type="ChEBI" id="CHEBI:17839"/>
        <dbReference type="ChEBI" id="CHEBI:29985"/>
        <dbReference type="ChEBI" id="CHEBI:30616"/>
        <dbReference type="ChEBI" id="CHEBI:43474"/>
        <dbReference type="ChEBI" id="CHEBI:57451"/>
        <dbReference type="ChEBI" id="CHEBI:456216"/>
        <dbReference type="EC" id="6.3.2.12"/>
    </reaction>
</comment>
<dbReference type="Gene3D" id="3.40.1190.10">
    <property type="entry name" value="Mur-like, catalytic domain"/>
    <property type="match status" value="1"/>
</dbReference>
<comment type="catalytic activity">
    <reaction evidence="18">
        <text>(6S)-5,6,7,8-tetrahydrofolyl-(gamma-L-Glu)(n) + L-glutamate + ATP = (6S)-5,6,7,8-tetrahydrofolyl-(gamma-L-Glu)(n+1) + ADP + phosphate + H(+)</text>
        <dbReference type="Rhea" id="RHEA:10580"/>
        <dbReference type="Rhea" id="RHEA-COMP:14738"/>
        <dbReference type="Rhea" id="RHEA-COMP:14740"/>
        <dbReference type="ChEBI" id="CHEBI:15378"/>
        <dbReference type="ChEBI" id="CHEBI:29985"/>
        <dbReference type="ChEBI" id="CHEBI:30616"/>
        <dbReference type="ChEBI" id="CHEBI:43474"/>
        <dbReference type="ChEBI" id="CHEBI:141005"/>
        <dbReference type="ChEBI" id="CHEBI:456216"/>
        <dbReference type="EC" id="6.3.2.17"/>
    </reaction>
</comment>
<comment type="pathway">
    <text evidence="4">Cofactor biosynthesis; tetrahydrofolylpolyglutamate biosynthesis.</text>
</comment>
<evidence type="ECO:0000256" key="21">
    <source>
        <dbReference type="ARBA" id="ARBA00049161"/>
    </source>
</evidence>
<reference evidence="25 26" key="1">
    <citation type="submission" date="2016-04" db="EMBL/GenBank/DDBJ databases">
        <title>Draft genome sequence of freshwater magnetotactic bacteria Magnetospirillum marisnigri SP-1 and Magnetospirillum moscoviense BB-1.</title>
        <authorList>
            <person name="Koziaeva V."/>
            <person name="Dziuba M.V."/>
            <person name="Ivanov T.M."/>
            <person name="Kuznetsov B."/>
            <person name="Grouzdev D.S."/>
        </authorList>
    </citation>
    <scope>NUCLEOTIDE SEQUENCE [LARGE SCALE GENOMIC DNA]</scope>
    <source>
        <strain evidence="25 26">SP-1</strain>
    </source>
</reference>
<dbReference type="InterPro" id="IPR004101">
    <property type="entry name" value="Mur_ligase_C"/>
</dbReference>
<dbReference type="PROSITE" id="PS01012">
    <property type="entry name" value="FOLYLPOLYGLU_SYNT_2"/>
    <property type="match status" value="1"/>
</dbReference>
<dbReference type="Proteomes" id="UP000078428">
    <property type="component" value="Unassembled WGS sequence"/>
</dbReference>
<evidence type="ECO:0000256" key="5">
    <source>
        <dbReference type="ARBA" id="ARBA00008276"/>
    </source>
</evidence>
<dbReference type="InterPro" id="IPR018109">
    <property type="entry name" value="Folylpolyglutamate_synth_CS"/>
</dbReference>
<keyword evidence="13" id="KW-0460">Magnesium</keyword>
<evidence type="ECO:0000259" key="24">
    <source>
        <dbReference type="Pfam" id="PF08245"/>
    </source>
</evidence>
<dbReference type="GO" id="GO:0005737">
    <property type="term" value="C:cytoplasm"/>
    <property type="evidence" value="ECO:0007669"/>
    <property type="project" value="TreeGrafter"/>
</dbReference>
<name>A0A178MQG9_9PROT</name>
<dbReference type="Pfam" id="PF08245">
    <property type="entry name" value="Mur_ligase_M"/>
    <property type="match status" value="1"/>
</dbReference>
<organism evidence="25 26">
    <name type="scientific">Paramagnetospirillum marisnigri</name>
    <dbReference type="NCBI Taxonomy" id="1285242"/>
    <lineage>
        <taxon>Bacteria</taxon>
        <taxon>Pseudomonadati</taxon>
        <taxon>Pseudomonadota</taxon>
        <taxon>Alphaproteobacteria</taxon>
        <taxon>Rhodospirillales</taxon>
        <taxon>Magnetospirillaceae</taxon>
        <taxon>Paramagnetospirillum</taxon>
    </lineage>
</organism>
<dbReference type="STRING" id="1285242.A6A04_02485"/>
<dbReference type="GO" id="GO:0046656">
    <property type="term" value="P:folic acid biosynthetic process"/>
    <property type="evidence" value="ECO:0007669"/>
    <property type="project" value="UniProtKB-KW"/>
</dbReference>
<evidence type="ECO:0000256" key="13">
    <source>
        <dbReference type="ARBA" id="ARBA00022842"/>
    </source>
</evidence>
<evidence type="ECO:0000256" key="20">
    <source>
        <dbReference type="ARBA" id="ARBA00049035"/>
    </source>
</evidence>
<dbReference type="InterPro" id="IPR036615">
    <property type="entry name" value="Mur_ligase_C_dom_sf"/>
</dbReference>
<evidence type="ECO:0000256" key="3">
    <source>
        <dbReference type="ARBA" id="ARBA00004799"/>
    </source>
</evidence>
<protein>
    <recommendedName>
        <fullName evidence="8">Dihydrofolate synthase/folylpolyglutamate synthase</fullName>
        <ecNumber evidence="6">6.3.2.12</ecNumber>
        <ecNumber evidence="7">6.3.2.17</ecNumber>
    </recommendedName>
    <alternativeName>
        <fullName evidence="17">Folylpoly-gamma-glutamate synthetase-dihydrofolate synthetase</fullName>
    </alternativeName>
    <alternativeName>
        <fullName evidence="15">Folylpolyglutamate synthetase</fullName>
    </alternativeName>
    <alternativeName>
        <fullName evidence="16">Tetrahydrofolylpolyglutamate synthase</fullName>
    </alternativeName>
</protein>
<dbReference type="EMBL" id="LWQT01000055">
    <property type="protein sequence ID" value="OAN50287.1"/>
    <property type="molecule type" value="Genomic_DNA"/>
</dbReference>
<evidence type="ECO:0000256" key="4">
    <source>
        <dbReference type="ARBA" id="ARBA00005150"/>
    </source>
</evidence>
<evidence type="ECO:0000256" key="15">
    <source>
        <dbReference type="ARBA" id="ARBA00030048"/>
    </source>
</evidence>
<feature type="domain" description="Mur ligase C-terminal" evidence="23">
    <location>
        <begin position="310"/>
        <end position="422"/>
    </location>
</feature>
<dbReference type="GO" id="GO:0046654">
    <property type="term" value="P:tetrahydrofolate biosynthetic process"/>
    <property type="evidence" value="ECO:0007669"/>
    <property type="project" value="UniProtKB-UniPathway"/>
</dbReference>
<comment type="catalytic activity">
    <reaction evidence="20">
        <text>(6R)-5,10-methylenetetrahydrofolyl-(gamma-L-Glu)(n) + L-glutamate + ATP = (6R)-5,10-methylenetetrahydrofolyl-(gamma-L-Glu)(n+1) + ADP + phosphate + H(+)</text>
        <dbReference type="Rhea" id="RHEA:51912"/>
        <dbReference type="Rhea" id="RHEA-COMP:13257"/>
        <dbReference type="Rhea" id="RHEA-COMP:13258"/>
        <dbReference type="ChEBI" id="CHEBI:15378"/>
        <dbReference type="ChEBI" id="CHEBI:29985"/>
        <dbReference type="ChEBI" id="CHEBI:30616"/>
        <dbReference type="ChEBI" id="CHEBI:43474"/>
        <dbReference type="ChEBI" id="CHEBI:136572"/>
        <dbReference type="ChEBI" id="CHEBI:456216"/>
        <dbReference type="EC" id="6.3.2.17"/>
    </reaction>
</comment>
<evidence type="ECO:0000256" key="10">
    <source>
        <dbReference type="ARBA" id="ARBA00022723"/>
    </source>
</evidence>
<dbReference type="PIRSF" id="PIRSF001563">
    <property type="entry name" value="Folylpolyglu_synth"/>
    <property type="match status" value="1"/>
</dbReference>
<evidence type="ECO:0000256" key="14">
    <source>
        <dbReference type="ARBA" id="ARBA00022909"/>
    </source>
</evidence>
<keyword evidence="14" id="KW-0289">Folate biosynthesis</keyword>
<evidence type="ECO:0000256" key="11">
    <source>
        <dbReference type="ARBA" id="ARBA00022741"/>
    </source>
</evidence>
<dbReference type="OrthoDB" id="9809356at2"/>
<proteinExistence type="inferred from homology"/>
<dbReference type="InterPro" id="IPR001645">
    <property type="entry name" value="Folylpolyglutamate_synth"/>
</dbReference>
<evidence type="ECO:0000256" key="9">
    <source>
        <dbReference type="ARBA" id="ARBA00022598"/>
    </source>
</evidence>
<keyword evidence="11 22" id="KW-0547">Nucleotide-binding</keyword>
<dbReference type="GO" id="GO:0004326">
    <property type="term" value="F:tetrahydrofolylpolyglutamate synthase activity"/>
    <property type="evidence" value="ECO:0007669"/>
    <property type="project" value="UniProtKB-EC"/>
</dbReference>
<evidence type="ECO:0000256" key="2">
    <source>
        <dbReference type="ARBA" id="ARBA00002714"/>
    </source>
</evidence>
<dbReference type="FunFam" id="3.40.1190.10:FF:000011">
    <property type="entry name" value="Folylpolyglutamate synthase/dihydrofolate synthase"/>
    <property type="match status" value="1"/>
</dbReference>
<evidence type="ECO:0000256" key="7">
    <source>
        <dbReference type="ARBA" id="ARBA00013025"/>
    </source>
</evidence>
<dbReference type="Pfam" id="PF02875">
    <property type="entry name" value="Mur_ligase_C"/>
    <property type="match status" value="1"/>
</dbReference>
<evidence type="ECO:0000313" key="25">
    <source>
        <dbReference type="EMBL" id="OAN50287.1"/>
    </source>
</evidence>
<accession>A0A178MQG9</accession>
<dbReference type="NCBIfam" id="TIGR01499">
    <property type="entry name" value="folC"/>
    <property type="match status" value="1"/>
</dbReference>
<comment type="function">
    <text evidence="2">Functions in two distinct reactions of the de novo folate biosynthetic pathway. Catalyzes the addition of a glutamate residue to dihydropteroate (7,8-dihydropteroate or H2Pte) to form dihydrofolate (7,8-dihydrofolate monoglutamate or H2Pte-Glu). Also catalyzes successive additions of L-glutamate to tetrahydrofolate or 10-formyltetrahydrofolate or 5,10-methylenetetrahydrofolate, leading to folylpolyglutamate derivatives.</text>
</comment>
<evidence type="ECO:0000313" key="26">
    <source>
        <dbReference type="Proteomes" id="UP000078428"/>
    </source>
</evidence>
<evidence type="ECO:0000256" key="16">
    <source>
        <dbReference type="ARBA" id="ARBA00030592"/>
    </source>
</evidence>
<comment type="cofactor">
    <cofactor evidence="1">
        <name>Mg(2+)</name>
        <dbReference type="ChEBI" id="CHEBI:18420"/>
    </cofactor>
</comment>
<dbReference type="GO" id="GO:0005524">
    <property type="term" value="F:ATP binding"/>
    <property type="evidence" value="ECO:0007669"/>
    <property type="project" value="UniProtKB-KW"/>
</dbReference>
<evidence type="ECO:0000256" key="22">
    <source>
        <dbReference type="PIRNR" id="PIRNR001563"/>
    </source>
</evidence>
<comment type="similarity">
    <text evidence="5 22">Belongs to the folylpolyglutamate synthase family.</text>
</comment>
<keyword evidence="26" id="KW-1185">Reference proteome</keyword>
<evidence type="ECO:0000256" key="8">
    <source>
        <dbReference type="ARBA" id="ARBA00019357"/>
    </source>
</evidence>
<evidence type="ECO:0000256" key="18">
    <source>
        <dbReference type="ARBA" id="ARBA00047493"/>
    </source>
</evidence>
<dbReference type="EC" id="6.3.2.12" evidence="6"/>
<dbReference type="EC" id="6.3.2.17" evidence="7"/>
<sequence>MIDSILERLTRLHPKVIDLSLDRVSRLLDALGNPQDRLPPVVHVAGTNGKGSTVATLRALAEAAGLRVHVYTSPHLVRFAERIRVNGVLPTDPELLALLEEVEAANGGQPVTFFEITTAAALLAFARAPADLCILETGLGGRLDATNVVARPALTVLTPIAMDHQNFLGGRIESIAAEKAGIMKRGVPCVIAKQGRKVVKVLEARSGELGVPLYKEGEDFFVRTRPDGGLIYRGKSVEWSLPAPNLAGGFQSRNAALALAAVERLSRLNVPPVFPDFPDAALGMGLRSIDWPARLQRLSAGPLVELLPEGWELWLDGGHNPHAAEALAQHTRNWRDKPLAAVFGMLSTKDVDGYMEPLAPRFHALRGIAIPGEDASLSAEDAAGAATRHFCLDARPAADAADAVHQLLRVVPGPARILICGSLYLAGTILSVHR</sequence>
<dbReference type="PANTHER" id="PTHR11136:SF0">
    <property type="entry name" value="DIHYDROFOLATE SYNTHETASE-RELATED"/>
    <property type="match status" value="1"/>
</dbReference>
<dbReference type="UniPathway" id="UPA00077">
    <property type="reaction ID" value="UER00157"/>
</dbReference>
<gene>
    <name evidence="25" type="ORF">A6A04_02485</name>
</gene>